<proteinExistence type="predicted"/>
<accession>A0A194QDT0</accession>
<reference evidence="2 3" key="1">
    <citation type="journal article" date="2015" name="Nat. Commun.">
        <title>Outbred genome sequencing and CRISPR/Cas9 gene editing in butterflies.</title>
        <authorList>
            <person name="Li X."/>
            <person name="Fan D."/>
            <person name="Zhang W."/>
            <person name="Liu G."/>
            <person name="Zhang L."/>
            <person name="Zhao L."/>
            <person name="Fang X."/>
            <person name="Chen L."/>
            <person name="Dong Y."/>
            <person name="Chen Y."/>
            <person name="Ding Y."/>
            <person name="Zhao R."/>
            <person name="Feng M."/>
            <person name="Zhu Y."/>
            <person name="Feng Y."/>
            <person name="Jiang X."/>
            <person name="Zhu D."/>
            <person name="Xiang H."/>
            <person name="Feng X."/>
            <person name="Li S."/>
            <person name="Wang J."/>
            <person name="Zhang G."/>
            <person name="Kronforst M.R."/>
            <person name="Wang W."/>
        </authorList>
    </citation>
    <scope>NUCLEOTIDE SEQUENCE [LARGE SCALE GENOMIC DNA]</scope>
    <source>
        <strain evidence="2">Ya'a_city_454_Px</strain>
        <tissue evidence="2">Whole body</tissue>
    </source>
</reference>
<evidence type="ECO:0000313" key="3">
    <source>
        <dbReference type="Proteomes" id="UP000053268"/>
    </source>
</evidence>
<dbReference type="EMBL" id="KQ459144">
    <property type="protein sequence ID" value="KPJ03622.1"/>
    <property type="molecule type" value="Genomic_DNA"/>
</dbReference>
<dbReference type="Proteomes" id="UP000053268">
    <property type="component" value="Unassembled WGS sequence"/>
</dbReference>
<organism evidence="2 3">
    <name type="scientific">Papilio xuthus</name>
    <name type="common">Asian swallowtail butterfly</name>
    <dbReference type="NCBI Taxonomy" id="66420"/>
    <lineage>
        <taxon>Eukaryota</taxon>
        <taxon>Metazoa</taxon>
        <taxon>Ecdysozoa</taxon>
        <taxon>Arthropoda</taxon>
        <taxon>Hexapoda</taxon>
        <taxon>Insecta</taxon>
        <taxon>Pterygota</taxon>
        <taxon>Neoptera</taxon>
        <taxon>Endopterygota</taxon>
        <taxon>Lepidoptera</taxon>
        <taxon>Glossata</taxon>
        <taxon>Ditrysia</taxon>
        <taxon>Papilionoidea</taxon>
        <taxon>Papilionidae</taxon>
        <taxon>Papilioninae</taxon>
        <taxon>Papilio</taxon>
    </lineage>
</organism>
<dbReference type="AlphaFoldDB" id="A0A194QDT0"/>
<name>A0A194QDT0_PAPXU</name>
<evidence type="ECO:0000256" key="1">
    <source>
        <dbReference type="SAM" id="MobiDB-lite"/>
    </source>
</evidence>
<keyword evidence="3" id="KW-1185">Reference proteome</keyword>
<sequence length="153" mass="17927">MNPLKRSKVYEKFTKQLLSFRPDTKRPDLNIDLKESGRHKEKKTSSKLKHMESIIKNSQEHTTEFNPFIDNTPEKVQSSLLEDILKIEHYDTDDKISEEEIQILVNNNDRKLVSDVDISKQHKKANELFKYPKGGFKWADESISKDKNVVVLK</sequence>
<feature type="compositionally biased region" description="Basic and acidic residues" evidence="1">
    <location>
        <begin position="23"/>
        <end position="38"/>
    </location>
</feature>
<protein>
    <submittedName>
        <fullName evidence="2">Uncharacterized protein</fullName>
    </submittedName>
</protein>
<gene>
    <name evidence="2" type="ORF">RR46_04234</name>
</gene>
<evidence type="ECO:0000313" key="2">
    <source>
        <dbReference type="EMBL" id="KPJ03622.1"/>
    </source>
</evidence>
<feature type="compositionally biased region" description="Basic residues" evidence="1">
    <location>
        <begin position="39"/>
        <end position="48"/>
    </location>
</feature>
<feature type="region of interest" description="Disordered" evidence="1">
    <location>
        <begin position="23"/>
        <end position="50"/>
    </location>
</feature>